<name>A0A0L8AJU9_9BACT</name>
<gene>
    <name evidence="8" type="ORF">OB69_12125</name>
</gene>
<feature type="domain" description="ABC-2 type transporter transmembrane" evidence="7">
    <location>
        <begin position="19"/>
        <end position="408"/>
    </location>
</feature>
<dbReference type="Proteomes" id="UP000036908">
    <property type="component" value="Unassembled WGS sequence"/>
</dbReference>
<keyword evidence="5 6" id="KW-0472">Membrane</keyword>
<protein>
    <recommendedName>
        <fullName evidence="7">ABC-2 type transporter transmembrane domain-containing protein</fullName>
    </recommendedName>
</protein>
<dbReference type="Pfam" id="PF12698">
    <property type="entry name" value="ABC2_membrane_3"/>
    <property type="match status" value="1"/>
</dbReference>
<dbReference type="GO" id="GO:0005886">
    <property type="term" value="C:plasma membrane"/>
    <property type="evidence" value="ECO:0007669"/>
    <property type="project" value="UniProtKB-SubCell"/>
</dbReference>
<evidence type="ECO:0000259" key="7">
    <source>
        <dbReference type="Pfam" id="PF12698"/>
    </source>
</evidence>
<dbReference type="RefSeq" id="WP_053223999.1">
    <property type="nucleotide sequence ID" value="NZ_JSVA01000012.1"/>
</dbReference>
<organism evidence="8 9">
    <name type="scientific">Roseivirga seohaensis subsp. aquiponti</name>
    <dbReference type="NCBI Taxonomy" id="1566026"/>
    <lineage>
        <taxon>Bacteria</taxon>
        <taxon>Pseudomonadati</taxon>
        <taxon>Bacteroidota</taxon>
        <taxon>Cytophagia</taxon>
        <taxon>Cytophagales</taxon>
        <taxon>Roseivirgaceae</taxon>
        <taxon>Roseivirga</taxon>
    </lineage>
</organism>
<dbReference type="InterPro" id="IPR051449">
    <property type="entry name" value="ABC-2_transporter_component"/>
</dbReference>
<dbReference type="AlphaFoldDB" id="A0A0L8AJU9"/>
<comment type="subcellular location">
    <subcellularLocation>
        <location evidence="1">Cell membrane</location>
        <topology evidence="1">Multi-pass membrane protein</topology>
    </subcellularLocation>
</comment>
<dbReference type="Gene3D" id="3.40.190.10">
    <property type="entry name" value="Periplasmic binding protein-like II"/>
    <property type="match status" value="1"/>
</dbReference>
<accession>A0A0L8AJU9</accession>
<evidence type="ECO:0000256" key="1">
    <source>
        <dbReference type="ARBA" id="ARBA00004651"/>
    </source>
</evidence>
<evidence type="ECO:0000313" key="8">
    <source>
        <dbReference type="EMBL" id="KOF02512.1"/>
    </source>
</evidence>
<feature type="transmembrane region" description="Helical" evidence="6">
    <location>
        <begin position="301"/>
        <end position="324"/>
    </location>
</feature>
<dbReference type="PANTHER" id="PTHR30294:SF29">
    <property type="entry name" value="MULTIDRUG ABC TRANSPORTER PERMEASE YBHS-RELATED"/>
    <property type="match status" value="1"/>
</dbReference>
<reference evidence="9" key="1">
    <citation type="submission" date="2014-11" db="EMBL/GenBank/DDBJ databases">
        <title>Genome sequencing of Roseivirga sp. D-25.</title>
        <authorList>
            <person name="Selvaratnam C."/>
            <person name="Thevarajoo S."/>
            <person name="Goh K.M."/>
            <person name="Eee R."/>
            <person name="Chan K.-G."/>
            <person name="Chong C.S."/>
        </authorList>
    </citation>
    <scope>NUCLEOTIDE SEQUENCE [LARGE SCALE GENOMIC DNA]</scope>
    <source>
        <strain evidence="9">D-25</strain>
    </source>
</reference>
<feature type="transmembrane region" description="Helical" evidence="6">
    <location>
        <begin position="21"/>
        <end position="42"/>
    </location>
</feature>
<proteinExistence type="predicted"/>
<comment type="caution">
    <text evidence="8">The sequence shown here is derived from an EMBL/GenBank/DDBJ whole genome shotgun (WGS) entry which is preliminary data.</text>
</comment>
<dbReference type="InterPro" id="IPR013525">
    <property type="entry name" value="ABC2_TM"/>
</dbReference>
<evidence type="ECO:0000256" key="3">
    <source>
        <dbReference type="ARBA" id="ARBA00022692"/>
    </source>
</evidence>
<dbReference type="PANTHER" id="PTHR30294">
    <property type="entry name" value="MEMBRANE COMPONENT OF ABC TRANSPORTER YHHJ-RELATED"/>
    <property type="match status" value="1"/>
</dbReference>
<keyword evidence="9" id="KW-1185">Reference proteome</keyword>
<feature type="transmembrane region" description="Helical" evidence="6">
    <location>
        <begin position="233"/>
        <end position="259"/>
    </location>
</feature>
<evidence type="ECO:0000256" key="2">
    <source>
        <dbReference type="ARBA" id="ARBA00022475"/>
    </source>
</evidence>
<sequence>MKQIFLVLKREYSTRVKKKSFLLATILIPLIFPAVIFGIVYLGTSDGDSSKEVYVLDESGYFQDSFSNAGYTYTYLTSNLEDAKAKLQEDDVYGLIHIPEIDLDDASKTRYSEFSFYSETNPGNQAMKNFESEIKRELEAVKLDRSGLDPAVINSLKVSVSLNSFNLSESGEAKESNTNLSSAVGYVFGFLIYMFIFIYGSQIMQSVLDEKTSRIVEVIVSSVRPFQLMMGKVLGVGAVGVTQLLIWIVLMFTLFSVGITALGGGMETMAGQMPAEVDMTQNQEIAANIQGMLDTIPVAQIVVSFLFYFLGAYFLYGALYAAIGSAVDSIQDAQQFMLPIMLPIIVGIVSLTFVLQDPHSPMAVTLSMIPFTSPIVMMARLPFGVPTWQLLLSMVLLVLGFIGTIWMAGRIYRVGILMYGAKVNWKTIAKWFTMKV</sequence>
<dbReference type="SUPFAM" id="SSF53850">
    <property type="entry name" value="Periplasmic binding protein-like II"/>
    <property type="match status" value="1"/>
</dbReference>
<keyword evidence="2" id="KW-1003">Cell membrane</keyword>
<evidence type="ECO:0000256" key="5">
    <source>
        <dbReference type="ARBA" id="ARBA00023136"/>
    </source>
</evidence>
<dbReference type="OrthoDB" id="9768837at2"/>
<evidence type="ECO:0000256" key="4">
    <source>
        <dbReference type="ARBA" id="ARBA00022989"/>
    </source>
</evidence>
<dbReference type="PATRIC" id="fig|1566026.4.peg.716"/>
<feature type="transmembrane region" description="Helical" evidence="6">
    <location>
        <begin position="390"/>
        <end position="409"/>
    </location>
</feature>
<evidence type="ECO:0000256" key="6">
    <source>
        <dbReference type="SAM" id="Phobius"/>
    </source>
</evidence>
<keyword evidence="4 6" id="KW-1133">Transmembrane helix</keyword>
<dbReference type="GO" id="GO:0140359">
    <property type="term" value="F:ABC-type transporter activity"/>
    <property type="evidence" value="ECO:0007669"/>
    <property type="project" value="InterPro"/>
</dbReference>
<evidence type="ECO:0000313" key="9">
    <source>
        <dbReference type="Proteomes" id="UP000036908"/>
    </source>
</evidence>
<feature type="transmembrane region" description="Helical" evidence="6">
    <location>
        <begin position="336"/>
        <end position="356"/>
    </location>
</feature>
<dbReference type="EMBL" id="JSVA01000012">
    <property type="protein sequence ID" value="KOF02512.1"/>
    <property type="molecule type" value="Genomic_DNA"/>
</dbReference>
<keyword evidence="3 6" id="KW-0812">Transmembrane</keyword>
<feature type="transmembrane region" description="Helical" evidence="6">
    <location>
        <begin position="183"/>
        <end position="201"/>
    </location>
</feature>